<comment type="caution">
    <text evidence="3">The sequence shown here is derived from an EMBL/GenBank/DDBJ whole genome shotgun (WGS) entry which is preliminary data.</text>
</comment>
<reference evidence="3" key="1">
    <citation type="journal article" date="2023" name="PhytoFront">
        <title>Draft Genome Resources of Seven Strains of Tilletia horrida, Causal Agent of Kernel Smut of Rice.</title>
        <authorList>
            <person name="Khanal S."/>
            <person name="Antony Babu S."/>
            <person name="Zhou X.G."/>
        </authorList>
    </citation>
    <scope>NUCLEOTIDE SEQUENCE</scope>
    <source>
        <strain evidence="3">TX3</strain>
    </source>
</reference>
<accession>A0AAN6GKQ2</accession>
<feature type="compositionally biased region" description="Polar residues" evidence="2">
    <location>
        <begin position="163"/>
        <end position="183"/>
    </location>
</feature>
<dbReference type="Proteomes" id="UP001176521">
    <property type="component" value="Unassembled WGS sequence"/>
</dbReference>
<keyword evidence="1" id="KW-0175">Coiled coil</keyword>
<sequence length="238" mass="26482">MGSHQPATATKHRAPLTDRDRSRPKHGPIPFTTATEGAPDSHPWTEGSTSDAIEEYMCLRDFARNEGRMAMGYDVYEVTRKLMHDLLHAYVPTLDDKRPFTLFVDQMCRGIVQLSMDKASLKATVERLEHKLAEATRKTITEGGSAPKEATSHAVTDEHRQGSPASTGAAGQSDQLVAQASSPRASIYHARNRQSINPVAVLRLKSQVGMLEARNANQRAYIEELEQRLREWEAHAPK</sequence>
<protein>
    <submittedName>
        <fullName evidence="3">Uncharacterized protein</fullName>
    </submittedName>
</protein>
<evidence type="ECO:0000256" key="2">
    <source>
        <dbReference type="SAM" id="MobiDB-lite"/>
    </source>
</evidence>
<dbReference type="AlphaFoldDB" id="A0AAN6GKQ2"/>
<evidence type="ECO:0000313" key="3">
    <source>
        <dbReference type="EMBL" id="KAK0539131.1"/>
    </source>
</evidence>
<feature type="coiled-coil region" evidence="1">
    <location>
        <begin position="208"/>
        <end position="235"/>
    </location>
</feature>
<keyword evidence="4" id="KW-1185">Reference proteome</keyword>
<dbReference type="EMBL" id="JAPDMQ010000035">
    <property type="protein sequence ID" value="KAK0539131.1"/>
    <property type="molecule type" value="Genomic_DNA"/>
</dbReference>
<name>A0AAN6GKQ2_9BASI</name>
<organism evidence="3 4">
    <name type="scientific">Tilletia horrida</name>
    <dbReference type="NCBI Taxonomy" id="155126"/>
    <lineage>
        <taxon>Eukaryota</taxon>
        <taxon>Fungi</taxon>
        <taxon>Dikarya</taxon>
        <taxon>Basidiomycota</taxon>
        <taxon>Ustilaginomycotina</taxon>
        <taxon>Exobasidiomycetes</taxon>
        <taxon>Tilletiales</taxon>
        <taxon>Tilletiaceae</taxon>
        <taxon>Tilletia</taxon>
    </lineage>
</organism>
<feature type="region of interest" description="Disordered" evidence="2">
    <location>
        <begin position="136"/>
        <end position="183"/>
    </location>
</feature>
<gene>
    <name evidence="3" type="ORF">OC842_001065</name>
</gene>
<evidence type="ECO:0000313" key="4">
    <source>
        <dbReference type="Proteomes" id="UP001176521"/>
    </source>
</evidence>
<evidence type="ECO:0000256" key="1">
    <source>
        <dbReference type="SAM" id="Coils"/>
    </source>
</evidence>
<feature type="region of interest" description="Disordered" evidence="2">
    <location>
        <begin position="1"/>
        <end position="49"/>
    </location>
</feature>
<proteinExistence type="predicted"/>